<evidence type="ECO:0000313" key="2">
    <source>
        <dbReference type="EMBL" id="CAG9321548.1"/>
    </source>
</evidence>
<organism evidence="2 3">
    <name type="scientific">Blepharisma stoltei</name>
    <dbReference type="NCBI Taxonomy" id="1481888"/>
    <lineage>
        <taxon>Eukaryota</taxon>
        <taxon>Sar</taxon>
        <taxon>Alveolata</taxon>
        <taxon>Ciliophora</taxon>
        <taxon>Postciliodesmatophora</taxon>
        <taxon>Heterotrichea</taxon>
        <taxon>Heterotrichida</taxon>
        <taxon>Blepharismidae</taxon>
        <taxon>Blepharisma</taxon>
    </lineage>
</organism>
<reference evidence="2" key="1">
    <citation type="submission" date="2021-09" db="EMBL/GenBank/DDBJ databases">
        <authorList>
            <consortium name="AG Swart"/>
            <person name="Singh M."/>
            <person name="Singh A."/>
            <person name="Seah K."/>
            <person name="Emmerich C."/>
        </authorList>
    </citation>
    <scope>NUCLEOTIDE SEQUENCE</scope>
    <source>
        <strain evidence="2">ATCC30299</strain>
    </source>
</reference>
<protein>
    <submittedName>
        <fullName evidence="2">Uncharacterized protein</fullName>
    </submittedName>
</protein>
<feature type="region of interest" description="Disordered" evidence="1">
    <location>
        <begin position="1"/>
        <end position="49"/>
    </location>
</feature>
<proteinExistence type="predicted"/>
<dbReference type="AlphaFoldDB" id="A0AAU9J2Y7"/>
<dbReference type="EMBL" id="CAJZBQ010000028">
    <property type="protein sequence ID" value="CAG9321548.1"/>
    <property type="molecule type" value="Genomic_DNA"/>
</dbReference>
<sequence length="281" mass="32956">MEYEDCHEEGLHFRRKRTVPEEHLPPSKRYPNEATLSKPINMPQPAKKSKIKCPDFPDLQLKLSSNFISEPSNTRVLNLLEDFSSQLQNIMKETYCDHPTLVNASLEMLDDIMINCKTELKLFNENKKLKKDEEIKINENMKHQKLEEEAKWKRINSLMRINPNNLKLEKTKLYIDRAANLSKPAYDKLKILDINIEEKSPQKFNIHPAYLLDFSKIPDSLKDKTQKNLTNVASYAEETWRCKKDQNRDKGYAVTEDFGPLLSVFFEDSRKLFSSFKSLKI</sequence>
<evidence type="ECO:0000313" key="3">
    <source>
        <dbReference type="Proteomes" id="UP001162131"/>
    </source>
</evidence>
<name>A0AAU9J2Y7_9CILI</name>
<gene>
    <name evidence="2" type="ORF">BSTOLATCC_MIC28827</name>
</gene>
<dbReference type="Proteomes" id="UP001162131">
    <property type="component" value="Unassembled WGS sequence"/>
</dbReference>
<comment type="caution">
    <text evidence="2">The sequence shown here is derived from an EMBL/GenBank/DDBJ whole genome shotgun (WGS) entry which is preliminary data.</text>
</comment>
<feature type="compositionally biased region" description="Basic and acidic residues" evidence="1">
    <location>
        <begin position="8"/>
        <end position="25"/>
    </location>
</feature>
<evidence type="ECO:0000256" key="1">
    <source>
        <dbReference type="SAM" id="MobiDB-lite"/>
    </source>
</evidence>
<accession>A0AAU9J2Y7</accession>
<keyword evidence="3" id="KW-1185">Reference proteome</keyword>